<protein>
    <recommendedName>
        <fullName evidence="10">G-protein coupled receptors family 1 profile domain-containing protein</fullName>
    </recommendedName>
</protein>
<feature type="transmembrane region" description="Helical" evidence="9">
    <location>
        <begin position="280"/>
        <end position="303"/>
    </location>
</feature>
<keyword evidence="3 9" id="KW-1133">Transmembrane helix</keyword>
<gene>
    <name evidence="11" type="ORF">DPMN_068981</name>
</gene>
<feature type="domain" description="G-protein coupled receptors family 1 profile" evidence="10">
    <location>
        <begin position="1"/>
        <end position="300"/>
    </location>
</feature>
<dbReference type="InterPro" id="IPR017452">
    <property type="entry name" value="GPCR_Rhodpsn_7TM"/>
</dbReference>
<evidence type="ECO:0000256" key="9">
    <source>
        <dbReference type="SAM" id="Phobius"/>
    </source>
</evidence>
<evidence type="ECO:0000256" key="7">
    <source>
        <dbReference type="ARBA" id="ARBA00023224"/>
    </source>
</evidence>
<keyword evidence="5 9" id="KW-0472">Membrane</keyword>
<feature type="region of interest" description="Disordered" evidence="8">
    <location>
        <begin position="328"/>
        <end position="349"/>
    </location>
</feature>
<dbReference type="PROSITE" id="PS50262">
    <property type="entry name" value="G_PROTEIN_RECEP_F1_2"/>
    <property type="match status" value="1"/>
</dbReference>
<comment type="caution">
    <text evidence="11">The sequence shown here is derived from an EMBL/GenBank/DDBJ whole genome shotgun (WGS) entry which is preliminary data.</text>
</comment>
<evidence type="ECO:0000256" key="5">
    <source>
        <dbReference type="ARBA" id="ARBA00023136"/>
    </source>
</evidence>
<dbReference type="GO" id="GO:0005886">
    <property type="term" value="C:plasma membrane"/>
    <property type="evidence" value="ECO:0007669"/>
    <property type="project" value="TreeGrafter"/>
</dbReference>
<keyword evidence="7" id="KW-0807">Transducer</keyword>
<reference evidence="11" key="1">
    <citation type="journal article" date="2019" name="bioRxiv">
        <title>The Genome of the Zebra Mussel, Dreissena polymorpha: A Resource for Invasive Species Research.</title>
        <authorList>
            <person name="McCartney M.A."/>
            <person name="Auch B."/>
            <person name="Kono T."/>
            <person name="Mallez S."/>
            <person name="Zhang Y."/>
            <person name="Obille A."/>
            <person name="Becker A."/>
            <person name="Abrahante J.E."/>
            <person name="Garbe J."/>
            <person name="Badalamenti J.P."/>
            <person name="Herman A."/>
            <person name="Mangelson H."/>
            <person name="Liachko I."/>
            <person name="Sullivan S."/>
            <person name="Sone E.D."/>
            <person name="Koren S."/>
            <person name="Silverstein K.A.T."/>
            <person name="Beckman K.B."/>
            <person name="Gohl D.M."/>
        </authorList>
    </citation>
    <scope>NUCLEOTIDE SEQUENCE</scope>
    <source>
        <strain evidence="11">Duluth1</strain>
        <tissue evidence="11">Whole animal</tissue>
    </source>
</reference>
<proteinExistence type="predicted"/>
<keyword evidence="6" id="KW-0675">Receptor</keyword>
<evidence type="ECO:0000259" key="10">
    <source>
        <dbReference type="PROSITE" id="PS50262"/>
    </source>
</evidence>
<feature type="compositionally biased region" description="Low complexity" evidence="8">
    <location>
        <begin position="329"/>
        <end position="341"/>
    </location>
</feature>
<keyword evidence="12" id="KW-1185">Reference proteome</keyword>
<dbReference type="SUPFAM" id="SSF81321">
    <property type="entry name" value="Family A G protein-coupled receptor-like"/>
    <property type="match status" value="1"/>
</dbReference>
<dbReference type="PRINTS" id="PR00237">
    <property type="entry name" value="GPCRRHODOPSN"/>
</dbReference>
<dbReference type="PANTHER" id="PTHR24243:SF208">
    <property type="entry name" value="PYROKININ-1 RECEPTOR"/>
    <property type="match status" value="1"/>
</dbReference>
<dbReference type="InterPro" id="IPR000276">
    <property type="entry name" value="GPCR_Rhodpsn"/>
</dbReference>
<name>A0A9D4BWX7_DREPO</name>
<evidence type="ECO:0000256" key="8">
    <source>
        <dbReference type="SAM" id="MobiDB-lite"/>
    </source>
</evidence>
<reference evidence="11" key="2">
    <citation type="submission" date="2020-11" db="EMBL/GenBank/DDBJ databases">
        <authorList>
            <person name="McCartney M.A."/>
            <person name="Auch B."/>
            <person name="Kono T."/>
            <person name="Mallez S."/>
            <person name="Becker A."/>
            <person name="Gohl D.M."/>
            <person name="Silverstein K.A.T."/>
            <person name="Koren S."/>
            <person name="Bechman K.B."/>
            <person name="Herman A."/>
            <person name="Abrahante J.E."/>
            <person name="Garbe J."/>
        </authorList>
    </citation>
    <scope>NUCLEOTIDE SEQUENCE</scope>
    <source>
        <strain evidence="11">Duluth1</strain>
        <tissue evidence="11">Whole animal</tissue>
    </source>
</reference>
<feature type="transmembrane region" description="Helical" evidence="9">
    <location>
        <begin position="239"/>
        <end position="260"/>
    </location>
</feature>
<comment type="subcellular location">
    <subcellularLocation>
        <location evidence="1">Membrane</location>
        <topology evidence="1">Multi-pass membrane protein</topology>
    </subcellularLocation>
</comment>
<dbReference type="AlphaFoldDB" id="A0A9D4BWX7"/>
<dbReference type="PANTHER" id="PTHR24243">
    <property type="entry name" value="G-PROTEIN COUPLED RECEPTOR"/>
    <property type="match status" value="1"/>
</dbReference>
<evidence type="ECO:0000256" key="4">
    <source>
        <dbReference type="ARBA" id="ARBA00023040"/>
    </source>
</evidence>
<organism evidence="11 12">
    <name type="scientific">Dreissena polymorpha</name>
    <name type="common">Zebra mussel</name>
    <name type="synonym">Mytilus polymorpha</name>
    <dbReference type="NCBI Taxonomy" id="45954"/>
    <lineage>
        <taxon>Eukaryota</taxon>
        <taxon>Metazoa</taxon>
        <taxon>Spiralia</taxon>
        <taxon>Lophotrochozoa</taxon>
        <taxon>Mollusca</taxon>
        <taxon>Bivalvia</taxon>
        <taxon>Autobranchia</taxon>
        <taxon>Heteroconchia</taxon>
        <taxon>Euheterodonta</taxon>
        <taxon>Imparidentia</taxon>
        <taxon>Neoheterodontei</taxon>
        <taxon>Myida</taxon>
        <taxon>Dreissenoidea</taxon>
        <taxon>Dreissenidae</taxon>
        <taxon>Dreissena</taxon>
    </lineage>
</organism>
<dbReference type="Proteomes" id="UP000828390">
    <property type="component" value="Unassembled WGS sequence"/>
</dbReference>
<dbReference type="Gene3D" id="1.20.1070.10">
    <property type="entry name" value="Rhodopsin 7-helix transmembrane proteins"/>
    <property type="match status" value="1"/>
</dbReference>
<keyword evidence="2 9" id="KW-0812">Transmembrane</keyword>
<dbReference type="CDD" id="cd00637">
    <property type="entry name" value="7tm_classA_rhodopsin-like"/>
    <property type="match status" value="1"/>
</dbReference>
<dbReference type="Pfam" id="PF00001">
    <property type="entry name" value="7tm_1"/>
    <property type="match status" value="1"/>
</dbReference>
<evidence type="ECO:0000256" key="2">
    <source>
        <dbReference type="ARBA" id="ARBA00022692"/>
    </source>
</evidence>
<feature type="transmembrane region" description="Helical" evidence="9">
    <location>
        <begin position="46"/>
        <end position="70"/>
    </location>
</feature>
<accession>A0A9D4BWX7</accession>
<dbReference type="GO" id="GO:0004930">
    <property type="term" value="F:G protein-coupled receptor activity"/>
    <property type="evidence" value="ECO:0007669"/>
    <property type="project" value="UniProtKB-KW"/>
</dbReference>
<evidence type="ECO:0000256" key="3">
    <source>
        <dbReference type="ARBA" id="ARBA00022989"/>
    </source>
</evidence>
<evidence type="ECO:0000313" key="11">
    <source>
        <dbReference type="EMBL" id="KAH3709518.1"/>
    </source>
</evidence>
<evidence type="ECO:0000313" key="12">
    <source>
        <dbReference type="Proteomes" id="UP000828390"/>
    </source>
</evidence>
<dbReference type="EMBL" id="JAIWYP010000014">
    <property type="protein sequence ID" value="KAH3709518.1"/>
    <property type="molecule type" value="Genomic_DNA"/>
</dbReference>
<sequence>MIFSLPYAFIYGNSSVQMSVNGYNITGSECFIDDAYSESEESVLGIGYLSFIILLFVLSVLYLLVMYGLIFRTIRRMDDVNITLHRAKDSCCCRVYSESIDDPDENADDECVAKIETVHVETQLLPTYNDTDNDLKAATVTSARSVEYKAADDECGTTIETVHDDSHVVPTYAPTNNDVNALSKKEALVTTGSTVEQRFALQYVERRLKKSKISKTTSNALIRHTISGTKGKEKHTRKITLMMLTITIVFIVTYLPFIAISMVDAIDDDFWNALSDFEVVFYDLILRIYLLNNIANPIIYSFMDVKFRREVVKILKGIFGCTVCDKSHQQGSEQSSSNSPQNTTTFILK</sequence>
<keyword evidence="4" id="KW-0297">G-protein coupled receptor</keyword>
<evidence type="ECO:0000256" key="1">
    <source>
        <dbReference type="ARBA" id="ARBA00004141"/>
    </source>
</evidence>
<evidence type="ECO:0000256" key="6">
    <source>
        <dbReference type="ARBA" id="ARBA00023170"/>
    </source>
</evidence>